<keyword evidence="9" id="KW-1185">Reference proteome</keyword>
<dbReference type="Pfam" id="PF13535">
    <property type="entry name" value="ATP-grasp_4"/>
    <property type="match status" value="1"/>
</dbReference>
<dbReference type="EMBL" id="CP046377">
    <property type="protein sequence ID" value="QHQ25213.1"/>
    <property type="molecule type" value="Genomic_DNA"/>
</dbReference>
<reference evidence="6 9" key="3">
    <citation type="submission" date="2024-10" db="EMBL/GenBank/DDBJ databases">
        <authorList>
            <person name="Lu C.-H."/>
        </authorList>
    </citation>
    <scope>NUCLEOTIDE SEQUENCE [LARGE SCALE GENOMIC DNA]</scope>
    <source>
        <strain evidence="6 9">22QBSP01-2</strain>
    </source>
</reference>
<dbReference type="InterPro" id="IPR040570">
    <property type="entry name" value="LAL_C2"/>
</dbReference>
<evidence type="ECO:0000256" key="1">
    <source>
        <dbReference type="ARBA" id="ARBA00022598"/>
    </source>
</evidence>
<dbReference type="InterPro" id="IPR052032">
    <property type="entry name" value="ATP-dep_AA_Ligase"/>
</dbReference>
<protein>
    <submittedName>
        <fullName evidence="7">ATP-grasp domain-containing protein</fullName>
    </submittedName>
</protein>
<dbReference type="Proteomes" id="UP001617714">
    <property type="component" value="Unassembled WGS sequence"/>
</dbReference>
<evidence type="ECO:0000313" key="8">
    <source>
        <dbReference type="Proteomes" id="UP000464054"/>
    </source>
</evidence>
<accession>A0AAP9LDB9</accession>
<evidence type="ECO:0000256" key="2">
    <source>
        <dbReference type="ARBA" id="ARBA00022741"/>
    </source>
</evidence>
<name>A0AAP9LDB9_9GAMM</name>
<dbReference type="GO" id="GO:0016874">
    <property type="term" value="F:ligase activity"/>
    <property type="evidence" value="ECO:0007669"/>
    <property type="project" value="UniProtKB-KW"/>
</dbReference>
<keyword evidence="3 4" id="KW-0067">ATP-binding</keyword>
<sequence length="404" mass="44864">MNNTIILFGCASFRQGPRAVEQARSIGLYPILVDTRENLDRLNSKLRLGIEQYAIPDKTYGASLPIIEQLSALHTLIGIYTFEEYSVQTCSLLCERFRLPTSPSDAVATIRNKYQCRRRLQEAGLPQPAAGVFASIEEAHDFIMRSEGDSWIVKPLDAAGSLGVRRIERHDFHQLEQAFASLTPDQQTCFIVEQFITGKEYSIEGYFCGGSPCYLGVTEKHLRAGEYFVEDMHVFPAPITDVQRAAILHHASQALKATGLTFGHFHIECWLINGTDVMMGEIHNRPGGDYIHLLTELCSGVETYRVVFEQYVHSAVKPLTVQYHRAAVVKYFDAPPGVLGEIVGLDDVAANLYLTEVSVSRGDRIVPCHESSHRIGCVVATGADTLEALSTAKENMAHVVFNMV</sequence>
<evidence type="ECO:0000256" key="3">
    <source>
        <dbReference type="ARBA" id="ARBA00022840"/>
    </source>
</evidence>
<evidence type="ECO:0000256" key="4">
    <source>
        <dbReference type="PROSITE-ProRule" id="PRU00409"/>
    </source>
</evidence>
<organism evidence="7 8">
    <name type="scientific">Pectobacterium parvum</name>
    <dbReference type="NCBI Taxonomy" id="2778550"/>
    <lineage>
        <taxon>Bacteria</taxon>
        <taxon>Pseudomonadati</taxon>
        <taxon>Pseudomonadota</taxon>
        <taxon>Gammaproteobacteria</taxon>
        <taxon>Enterobacterales</taxon>
        <taxon>Pectobacteriaceae</taxon>
        <taxon>Pectobacterium</taxon>
    </lineage>
</organism>
<dbReference type="Gene3D" id="3.30.470.20">
    <property type="entry name" value="ATP-grasp fold, B domain"/>
    <property type="match status" value="1"/>
</dbReference>
<evidence type="ECO:0000313" key="7">
    <source>
        <dbReference type="EMBL" id="QHQ25213.1"/>
    </source>
</evidence>
<evidence type="ECO:0000259" key="5">
    <source>
        <dbReference type="PROSITE" id="PS50975"/>
    </source>
</evidence>
<dbReference type="Proteomes" id="UP000464054">
    <property type="component" value="Chromosome"/>
</dbReference>
<dbReference type="PANTHER" id="PTHR43585:SF2">
    <property type="entry name" value="ATP-GRASP ENZYME FSQD"/>
    <property type="match status" value="1"/>
</dbReference>
<dbReference type="PANTHER" id="PTHR43585">
    <property type="entry name" value="FUMIPYRROLE BIOSYNTHESIS PROTEIN C"/>
    <property type="match status" value="1"/>
</dbReference>
<dbReference type="GO" id="GO:0005524">
    <property type="term" value="F:ATP binding"/>
    <property type="evidence" value="ECO:0007669"/>
    <property type="project" value="UniProtKB-UniRule"/>
</dbReference>
<keyword evidence="2 4" id="KW-0547">Nucleotide-binding</keyword>
<dbReference type="AlphaFoldDB" id="A0AAP9LDB9"/>
<gene>
    <name evidence="6" type="ORF">ACIPSN_11290</name>
    <name evidence="7" type="ORF">GMX10_14950</name>
</gene>
<evidence type="ECO:0000313" key="9">
    <source>
        <dbReference type="Proteomes" id="UP001617714"/>
    </source>
</evidence>
<evidence type="ECO:0000313" key="6">
    <source>
        <dbReference type="EMBL" id="MFJ5321927.1"/>
    </source>
</evidence>
<dbReference type="InterPro" id="IPR011761">
    <property type="entry name" value="ATP-grasp"/>
</dbReference>
<reference evidence="7" key="2">
    <citation type="journal article" date="2022" name="Plant Pathol J">
        <title>Comparative Genomic Analysis of Pathogenic Factors of Pectobacterium Species Isolated in South Korea Using Whole-Genome Sequencing.</title>
        <authorList>
            <person name="Jee S."/>
            <person name="Kang I.J."/>
            <person name="Bak G."/>
            <person name="Kang S."/>
            <person name="Lee J."/>
            <person name="Heu S."/>
            <person name="Hwang I."/>
        </authorList>
    </citation>
    <scope>NUCLEOTIDE SEQUENCE</scope>
    <source>
        <strain evidence="7">PZ1</strain>
    </source>
</reference>
<proteinExistence type="predicted"/>
<dbReference type="RefSeq" id="WP_052012063.1">
    <property type="nucleotide sequence ID" value="NZ_CP046377.1"/>
</dbReference>
<dbReference type="EMBL" id="JBIXKD010000010">
    <property type="protein sequence ID" value="MFJ5321927.1"/>
    <property type="molecule type" value="Genomic_DNA"/>
</dbReference>
<reference evidence="8" key="1">
    <citation type="submission" date="2019-11" db="EMBL/GenBank/DDBJ databases">
        <authorList>
            <person name="Jee S."/>
        </authorList>
    </citation>
    <scope>NUCLEOTIDE SEQUENCE [LARGE SCALE GENOMIC DNA]</scope>
    <source>
        <strain evidence="8">PZ1</strain>
    </source>
</reference>
<keyword evidence="1" id="KW-0436">Ligase</keyword>
<dbReference type="GO" id="GO:0046872">
    <property type="term" value="F:metal ion binding"/>
    <property type="evidence" value="ECO:0007669"/>
    <property type="project" value="InterPro"/>
</dbReference>
<dbReference type="GeneID" id="90770708"/>
<feature type="domain" description="ATP-grasp" evidence="5">
    <location>
        <begin position="117"/>
        <end position="312"/>
    </location>
</feature>
<dbReference type="Pfam" id="PF18603">
    <property type="entry name" value="LAL_C2"/>
    <property type="match status" value="1"/>
</dbReference>
<dbReference type="SUPFAM" id="SSF56059">
    <property type="entry name" value="Glutathione synthetase ATP-binding domain-like"/>
    <property type="match status" value="1"/>
</dbReference>
<dbReference type="PROSITE" id="PS50975">
    <property type="entry name" value="ATP_GRASP"/>
    <property type="match status" value="1"/>
</dbReference>